<organism evidence="1 2">
    <name type="scientific">Xylanibacter ruminicola</name>
    <name type="common">Prevotella ruminicola</name>
    <dbReference type="NCBI Taxonomy" id="839"/>
    <lineage>
        <taxon>Bacteria</taxon>
        <taxon>Pseudomonadati</taxon>
        <taxon>Bacteroidota</taxon>
        <taxon>Bacteroidia</taxon>
        <taxon>Bacteroidales</taxon>
        <taxon>Prevotellaceae</taxon>
        <taxon>Xylanibacter</taxon>
    </lineage>
</organism>
<dbReference type="Gene3D" id="3.40.50.1820">
    <property type="entry name" value="alpha/beta hydrolase"/>
    <property type="match status" value="1"/>
</dbReference>
<accession>A0A1M7E9E7</accession>
<dbReference type="InterPro" id="IPR029058">
    <property type="entry name" value="AB_hydrolase_fold"/>
</dbReference>
<dbReference type="PANTHER" id="PTHR48098:SF6">
    <property type="entry name" value="FERRI-BACILLIBACTIN ESTERASE BESA"/>
    <property type="match status" value="1"/>
</dbReference>
<reference evidence="1 2" key="1">
    <citation type="submission" date="2016-11" db="EMBL/GenBank/DDBJ databases">
        <authorList>
            <person name="Jaros S."/>
            <person name="Januszkiewicz K."/>
            <person name="Wedrychowicz H."/>
        </authorList>
    </citation>
    <scope>NUCLEOTIDE SEQUENCE [LARGE SCALE GENOMIC DNA]</scope>
    <source>
        <strain evidence="1 2">BPI-34</strain>
    </source>
</reference>
<dbReference type="AlphaFoldDB" id="A0A1M7E9E7"/>
<dbReference type="Proteomes" id="UP000184280">
    <property type="component" value="Unassembled WGS sequence"/>
</dbReference>
<dbReference type="Pfam" id="PF00756">
    <property type="entry name" value="Esterase"/>
    <property type="match status" value="1"/>
</dbReference>
<gene>
    <name evidence="1" type="ORF">SAMN04488494_1000</name>
</gene>
<dbReference type="PANTHER" id="PTHR48098">
    <property type="entry name" value="ENTEROCHELIN ESTERASE-RELATED"/>
    <property type="match status" value="1"/>
</dbReference>
<evidence type="ECO:0000313" key="1">
    <source>
        <dbReference type="EMBL" id="SHL88367.1"/>
    </source>
</evidence>
<name>A0A1M7E9E7_XYLRU</name>
<dbReference type="EMBL" id="FRCJ01000001">
    <property type="protein sequence ID" value="SHL88367.1"/>
    <property type="molecule type" value="Genomic_DNA"/>
</dbReference>
<dbReference type="InterPro" id="IPR000801">
    <property type="entry name" value="Esterase-like"/>
</dbReference>
<sequence length="228" mass="26014">MKKETIQIADRTCTIYKSKHPEYLLIQPIDEHYLELLDNEVAVIQSQTNKPFTFVAFEIKDWQSELTPWTAAAVFGRVPFGDGAVATLSFIKDIFIPHLQQIQKFDKDKMKCVLGGYSLAGFFALWSSYQTEIFDGIAAVSPSVWYPQWMEYAKDNKPLATSIYLSLGDKEEKTKNPIMAQAGNCIRKQQELLTAQGISTILEWNPGNHFQHSDERTAKGFAWIMNHI</sequence>
<dbReference type="OrthoDB" id="9794761at2"/>
<proteinExistence type="predicted"/>
<dbReference type="SUPFAM" id="SSF53474">
    <property type="entry name" value="alpha/beta-Hydrolases"/>
    <property type="match status" value="1"/>
</dbReference>
<dbReference type="InterPro" id="IPR050583">
    <property type="entry name" value="Mycobacterial_A85_antigen"/>
</dbReference>
<dbReference type="RefSeq" id="WP_073043235.1">
    <property type="nucleotide sequence ID" value="NZ_FOLF01000003.1"/>
</dbReference>
<evidence type="ECO:0000313" key="2">
    <source>
        <dbReference type="Proteomes" id="UP000184280"/>
    </source>
</evidence>
<protein>
    <submittedName>
        <fullName evidence="1">Putative esterase</fullName>
    </submittedName>
</protein>